<reference evidence="2 3" key="1">
    <citation type="journal article" date="2019" name="PLoS Pathog.">
        <title>Genome sequence of the bovine parasite Schistosoma bovis Tanzania.</title>
        <authorList>
            <person name="Oey H."/>
            <person name="Zakrzewski M."/>
            <person name="Gobert G."/>
            <person name="Gravermann K."/>
            <person name="Stoye J."/>
            <person name="Jones M."/>
            <person name="Mcmanus D."/>
            <person name="Krause L."/>
        </authorList>
    </citation>
    <scope>NUCLEOTIDE SEQUENCE [LARGE SCALE GENOMIC DNA]</scope>
    <source>
        <strain evidence="2 3">TAN1997</strain>
    </source>
</reference>
<dbReference type="Proteomes" id="UP000290809">
    <property type="component" value="Unassembled WGS sequence"/>
</dbReference>
<evidence type="ECO:0000313" key="3">
    <source>
        <dbReference type="Proteomes" id="UP000290809"/>
    </source>
</evidence>
<name>A0A430PZ64_SCHBO</name>
<feature type="compositionally biased region" description="Low complexity" evidence="1">
    <location>
        <begin position="237"/>
        <end position="248"/>
    </location>
</feature>
<dbReference type="AlphaFoldDB" id="A0A430PZ64"/>
<dbReference type="EMBL" id="QMKO01003914">
    <property type="protein sequence ID" value="RTG80719.1"/>
    <property type="molecule type" value="Genomic_DNA"/>
</dbReference>
<feature type="non-terminal residue" evidence="2">
    <location>
        <position position="1"/>
    </location>
</feature>
<organism evidence="2 3">
    <name type="scientific">Schistosoma bovis</name>
    <name type="common">Blood fluke</name>
    <dbReference type="NCBI Taxonomy" id="6184"/>
    <lineage>
        <taxon>Eukaryota</taxon>
        <taxon>Metazoa</taxon>
        <taxon>Spiralia</taxon>
        <taxon>Lophotrochozoa</taxon>
        <taxon>Platyhelminthes</taxon>
        <taxon>Trematoda</taxon>
        <taxon>Digenea</taxon>
        <taxon>Strigeidida</taxon>
        <taxon>Schistosomatoidea</taxon>
        <taxon>Schistosomatidae</taxon>
        <taxon>Schistosoma</taxon>
    </lineage>
</organism>
<evidence type="ECO:0000313" key="2">
    <source>
        <dbReference type="EMBL" id="RTG80719.1"/>
    </source>
</evidence>
<feature type="region of interest" description="Disordered" evidence="1">
    <location>
        <begin position="222"/>
        <end position="249"/>
    </location>
</feature>
<gene>
    <name evidence="2" type="ORF">DC041_0012692</name>
</gene>
<comment type="caution">
    <text evidence="2">The sequence shown here is derived from an EMBL/GenBank/DDBJ whole genome shotgun (WGS) entry which is preliminary data.</text>
</comment>
<feature type="compositionally biased region" description="Polar residues" evidence="1">
    <location>
        <begin position="224"/>
        <end position="236"/>
    </location>
</feature>
<proteinExistence type="predicted"/>
<keyword evidence="3" id="KW-1185">Reference proteome</keyword>
<accession>A0A430PZ64</accession>
<protein>
    <submittedName>
        <fullName evidence="2">Uncharacterized protein</fullName>
    </submittedName>
</protein>
<sequence length="395" mass="45038">SISRQYLHLIVSEKLENSLLNQIQLSNDFIHRARLDSGNVLVCRLGALRSLRYGAHPVEPLQKQLIEFDSETNEKLVNKQNHTNNTHREQQQQTELLDSSKHPLNSIMYLTITSASERERLNSIYGEWPYLDEDLQILHTALNSHLNSTEESEFLFNNEYDKTIQNDKEYDVDIDNNENNPTNTRTTVVIANVEDNHINPSIHGISDTSSILSVIEHTKDHGSLTDSESIQSNNVIEKNSSKPSSNESDVFIVDSTQLPKSLDRFSNASSSIQSENSLEIGFEVKDDLDDNIPGAIEIPAVDSMHIRSYGTAHTYNNQYGRSNPCHSIYKTAHSLYPNTTTININNKFTYQQICPNTTLWNPYNYDRTELIHTTQLKNYNNLSTTAPNCDIYFRT</sequence>
<dbReference type="STRING" id="6184.A0A430PZ64"/>
<evidence type="ECO:0000256" key="1">
    <source>
        <dbReference type="SAM" id="MobiDB-lite"/>
    </source>
</evidence>